<evidence type="ECO:0008006" key="3">
    <source>
        <dbReference type="Google" id="ProtNLM"/>
    </source>
</evidence>
<evidence type="ECO:0000313" key="2">
    <source>
        <dbReference type="Proteomes" id="UP001488805"/>
    </source>
</evidence>
<proteinExistence type="predicted"/>
<evidence type="ECO:0000313" key="1">
    <source>
        <dbReference type="EMBL" id="KAK9517661.1"/>
    </source>
</evidence>
<organism evidence="1 2">
    <name type="scientific">Zoarces viviparus</name>
    <name type="common">Viviparous eelpout</name>
    <name type="synonym">Blennius viviparus</name>
    <dbReference type="NCBI Taxonomy" id="48416"/>
    <lineage>
        <taxon>Eukaryota</taxon>
        <taxon>Metazoa</taxon>
        <taxon>Chordata</taxon>
        <taxon>Craniata</taxon>
        <taxon>Vertebrata</taxon>
        <taxon>Euteleostomi</taxon>
        <taxon>Actinopterygii</taxon>
        <taxon>Neopterygii</taxon>
        <taxon>Teleostei</taxon>
        <taxon>Neoteleostei</taxon>
        <taxon>Acanthomorphata</taxon>
        <taxon>Eupercaria</taxon>
        <taxon>Perciformes</taxon>
        <taxon>Cottioidei</taxon>
        <taxon>Zoarcales</taxon>
        <taxon>Zoarcidae</taxon>
        <taxon>Zoarcinae</taxon>
        <taxon>Zoarces</taxon>
    </lineage>
</organism>
<dbReference type="Proteomes" id="UP001488805">
    <property type="component" value="Unassembled WGS sequence"/>
</dbReference>
<sequence length="132" mass="15136">MVLWYNTIDIATLNAYTFFTAQHPAFKSGITNARRLFLKERSKELVTLHMRSRGEGCPQLQTPIIEAMERCGVTKATTQPQERSRQGQPKRKRCQICPSDKDRKVNNRCGKCNVPVCNDYSQKQVVCLNCIQ</sequence>
<reference evidence="1 2" key="1">
    <citation type="journal article" date="2024" name="Genome Biol. Evol.">
        <title>Chromosome-level genome assembly of the viviparous eelpout Zoarces viviparus.</title>
        <authorList>
            <person name="Fuhrmann N."/>
            <person name="Brasseur M.V."/>
            <person name="Bakowski C.E."/>
            <person name="Podsiadlowski L."/>
            <person name="Prost S."/>
            <person name="Krehenwinkel H."/>
            <person name="Mayer C."/>
        </authorList>
    </citation>
    <scope>NUCLEOTIDE SEQUENCE [LARGE SCALE GENOMIC DNA]</scope>
    <source>
        <strain evidence="1">NO-MEL_2022_Ind0_liver</strain>
    </source>
</reference>
<name>A0AAW1E597_ZOAVI</name>
<keyword evidence="2" id="KW-1185">Reference proteome</keyword>
<comment type="caution">
    <text evidence="1">The sequence shown here is derived from an EMBL/GenBank/DDBJ whole genome shotgun (WGS) entry which is preliminary data.</text>
</comment>
<accession>A0AAW1E597</accession>
<dbReference type="EMBL" id="JBCEZU010000538">
    <property type="protein sequence ID" value="KAK9517661.1"/>
    <property type="molecule type" value="Genomic_DNA"/>
</dbReference>
<protein>
    <recommendedName>
        <fullName evidence="3">PiggyBac transposable element-derived protein 4 C-terminal zinc-ribbon domain-containing protein</fullName>
    </recommendedName>
</protein>
<dbReference type="AlphaFoldDB" id="A0AAW1E597"/>
<gene>
    <name evidence="1" type="ORF">VZT92_023008</name>
</gene>